<dbReference type="STRING" id="1000565.METUNv1_00453"/>
<dbReference type="AlphaFoldDB" id="F5R8H7"/>
<dbReference type="eggNOG" id="COG1036">
    <property type="taxonomic scope" value="Bacteria"/>
</dbReference>
<dbReference type="Pfam" id="PF02441">
    <property type="entry name" value="Flavoprotein"/>
    <property type="match status" value="1"/>
</dbReference>
<dbReference type="GO" id="GO:0003824">
    <property type="term" value="F:catalytic activity"/>
    <property type="evidence" value="ECO:0007669"/>
    <property type="project" value="InterPro"/>
</dbReference>
<dbReference type="InterPro" id="IPR003382">
    <property type="entry name" value="Flavoprotein"/>
</dbReference>
<dbReference type="RefSeq" id="WP_008058411.1">
    <property type="nucleotide sequence ID" value="NZ_AFHG01000029.1"/>
</dbReference>
<keyword evidence="3" id="KW-1185">Reference proteome</keyword>
<dbReference type="EMBL" id="AFHG01000029">
    <property type="protein sequence ID" value="EGK73280.1"/>
    <property type="molecule type" value="Genomic_DNA"/>
</dbReference>
<dbReference type="SUPFAM" id="SSF52507">
    <property type="entry name" value="Homo-oligomeric flavin-containing Cys decarboxylases, HFCD"/>
    <property type="match status" value="1"/>
</dbReference>
<dbReference type="InterPro" id="IPR036551">
    <property type="entry name" value="Flavin_trans-like"/>
</dbReference>
<gene>
    <name evidence="2" type="ORF">METUNv1_00453</name>
</gene>
<evidence type="ECO:0000313" key="2">
    <source>
        <dbReference type="EMBL" id="EGK73280.1"/>
    </source>
</evidence>
<name>F5R8H7_METUF</name>
<reference evidence="2 3" key="1">
    <citation type="journal article" date="2011" name="J. Bacteriol.">
        <title>Genome sequence of Methyloversatilis universalis FAM5T, a methylotrophic representative of the order Rhodocyclales.</title>
        <authorList>
            <person name="Kittichotirat W."/>
            <person name="Good N.M."/>
            <person name="Hall R."/>
            <person name="Bringel F."/>
            <person name="Lajus A."/>
            <person name="Medigue C."/>
            <person name="Smalley N.E."/>
            <person name="Beck D."/>
            <person name="Bumgarner R."/>
            <person name="Vuilleumier S."/>
            <person name="Kalyuzhnaya M.G."/>
        </authorList>
    </citation>
    <scope>NUCLEOTIDE SEQUENCE [LARGE SCALE GENOMIC DNA]</scope>
    <source>
        <strain evidence="3">ATCC BAA-1314 / JCM 13912 / FAM5</strain>
    </source>
</reference>
<evidence type="ECO:0000259" key="1">
    <source>
        <dbReference type="Pfam" id="PF02441"/>
    </source>
</evidence>
<proteinExistence type="predicted"/>
<dbReference type="Proteomes" id="UP000005019">
    <property type="component" value="Unassembled WGS sequence"/>
</dbReference>
<comment type="caution">
    <text evidence="2">The sequence shown here is derived from an EMBL/GenBank/DDBJ whole genome shotgun (WGS) entry which is preliminary data.</text>
</comment>
<organism evidence="2 3">
    <name type="scientific">Methyloversatilis universalis (strain ATCC BAA-1314 / DSM 25237 / JCM 13912 / CCUG 52030 / FAM5)</name>
    <dbReference type="NCBI Taxonomy" id="1000565"/>
    <lineage>
        <taxon>Bacteria</taxon>
        <taxon>Pseudomonadati</taxon>
        <taxon>Pseudomonadota</taxon>
        <taxon>Betaproteobacteria</taxon>
        <taxon>Nitrosomonadales</taxon>
        <taxon>Sterolibacteriaceae</taxon>
        <taxon>Methyloversatilis</taxon>
    </lineage>
</organism>
<protein>
    <submittedName>
        <fullName evidence="2">Flavoprotein</fullName>
    </submittedName>
</protein>
<evidence type="ECO:0000313" key="3">
    <source>
        <dbReference type="Proteomes" id="UP000005019"/>
    </source>
</evidence>
<sequence length="195" mass="21429">MATDPRLNDIPDEAEVLPDARIAWGLTGSGHFLKESLEFADTLDRIDLFLSSAGEEVLNMYGYPLVDMKKRYRIFRDSTASAAPVGLFYQGQYHTVVIAPATSNTVAKCASGISDTLVTNIFAQAGKLRIPIIVFACDNEPVVITESPSEWVTLYPRAIDLEHTARLSGFEGVTVVKNVEELQAALRQRLAAVQR</sequence>
<dbReference type="Gene3D" id="3.40.50.1950">
    <property type="entry name" value="Flavin prenyltransferase-like"/>
    <property type="match status" value="1"/>
</dbReference>
<accession>F5R8H7</accession>
<dbReference type="OrthoDB" id="6382at2"/>
<feature type="domain" description="Flavoprotein" evidence="1">
    <location>
        <begin position="21"/>
        <end position="167"/>
    </location>
</feature>